<name>A0A174QLT0_9FIRM</name>
<evidence type="ECO:0000313" key="2">
    <source>
        <dbReference type="Proteomes" id="UP000095765"/>
    </source>
</evidence>
<reference evidence="1 2" key="1">
    <citation type="submission" date="2015-09" db="EMBL/GenBank/DDBJ databases">
        <authorList>
            <consortium name="Pathogen Informatics"/>
        </authorList>
    </citation>
    <scope>NUCLEOTIDE SEQUENCE [LARGE SCALE GENOMIC DNA]</scope>
    <source>
        <strain evidence="1 2">2789STDY5834939</strain>
    </source>
</reference>
<proteinExistence type="predicted"/>
<dbReference type="Proteomes" id="UP000095765">
    <property type="component" value="Unassembled WGS sequence"/>
</dbReference>
<accession>A0A174QLT0</accession>
<organism evidence="1 2">
    <name type="scientific">Anaerotruncus colihominis</name>
    <dbReference type="NCBI Taxonomy" id="169435"/>
    <lineage>
        <taxon>Bacteria</taxon>
        <taxon>Bacillati</taxon>
        <taxon>Bacillota</taxon>
        <taxon>Clostridia</taxon>
        <taxon>Eubacteriales</taxon>
        <taxon>Oscillospiraceae</taxon>
        <taxon>Anaerotruncus</taxon>
    </lineage>
</organism>
<protein>
    <submittedName>
        <fullName evidence="1">Uncharacterized protein</fullName>
    </submittedName>
</protein>
<gene>
    <name evidence="1" type="ORF">ERS852551_01689</name>
</gene>
<dbReference type="AlphaFoldDB" id="A0A174QLT0"/>
<evidence type="ECO:0000313" key="1">
    <source>
        <dbReference type="EMBL" id="CUP71139.1"/>
    </source>
</evidence>
<dbReference type="EMBL" id="CZBE01000010">
    <property type="protein sequence ID" value="CUP71139.1"/>
    <property type="molecule type" value="Genomic_DNA"/>
</dbReference>
<sequence>MSRKCSYKGGNLLKQKVQFKQQILLAQPKGIQGLKRQKPIPCRPVLFHRKLKGRNQ</sequence>